<name>E3N5F9_CAERE</name>
<accession>E3N5F9</accession>
<dbReference type="HOGENOM" id="CLU_1836950_0_0_1"/>
<reference evidence="2" key="1">
    <citation type="submission" date="2007-07" db="EMBL/GenBank/DDBJ databases">
        <title>PCAP assembly of the Caenorhabditis remanei genome.</title>
        <authorList>
            <consortium name="The Caenorhabditis remanei Sequencing Consortium"/>
            <person name="Wilson R.K."/>
        </authorList>
    </citation>
    <scope>NUCLEOTIDE SEQUENCE [LARGE SCALE GENOMIC DNA]</scope>
    <source>
        <strain evidence="2">PB4641</strain>
    </source>
</reference>
<organism evidence="3">
    <name type="scientific">Caenorhabditis remanei</name>
    <name type="common">Caenorhabditis vulgaris</name>
    <dbReference type="NCBI Taxonomy" id="31234"/>
    <lineage>
        <taxon>Eukaryota</taxon>
        <taxon>Metazoa</taxon>
        <taxon>Ecdysozoa</taxon>
        <taxon>Nematoda</taxon>
        <taxon>Chromadorea</taxon>
        <taxon>Rhabditida</taxon>
        <taxon>Rhabditina</taxon>
        <taxon>Rhabditomorpha</taxon>
        <taxon>Rhabditoidea</taxon>
        <taxon>Rhabditidae</taxon>
        <taxon>Peloderinae</taxon>
        <taxon>Caenorhabditis</taxon>
    </lineage>
</organism>
<dbReference type="Gene3D" id="1.10.10.1450">
    <property type="match status" value="1"/>
</dbReference>
<dbReference type="AlphaFoldDB" id="E3N5F9"/>
<dbReference type="Proteomes" id="UP000008281">
    <property type="component" value="Unassembled WGS sequence"/>
</dbReference>
<dbReference type="Pfam" id="PF17906">
    <property type="entry name" value="HTH_48"/>
    <property type="match status" value="1"/>
</dbReference>
<dbReference type="EMBL" id="DS268531">
    <property type="protein sequence ID" value="EFO87114.1"/>
    <property type="molecule type" value="Genomic_DNA"/>
</dbReference>
<evidence type="ECO:0000313" key="2">
    <source>
        <dbReference type="EMBL" id="EFO87114.1"/>
    </source>
</evidence>
<protein>
    <recommendedName>
        <fullName evidence="1">Mos1 transposase HTH domain-containing protein</fullName>
    </recommendedName>
</protein>
<gene>
    <name evidence="2" type="ORF">CRE_29004</name>
</gene>
<evidence type="ECO:0000259" key="1">
    <source>
        <dbReference type="Pfam" id="PF17906"/>
    </source>
</evidence>
<evidence type="ECO:0000313" key="3">
    <source>
        <dbReference type="Proteomes" id="UP000008281"/>
    </source>
</evidence>
<dbReference type="InParanoid" id="E3N5F9"/>
<proteinExistence type="predicted"/>
<sequence>MVDLPLNSPIDIRAHVLYDAYQRYSTKKSYKNYKKLCIKFGKQAIIFEEYEYWFSQYLQEDERELPDIRGCILSDVTNGKSAETSFDDLCDAFKNQKIDEEDHGYWFNRFENGHLFNRVTFSDFPEDVISEIVERCDIKS</sequence>
<dbReference type="InterPro" id="IPR041426">
    <property type="entry name" value="Mos1_HTH"/>
</dbReference>
<feature type="domain" description="Mos1 transposase HTH" evidence="1">
    <location>
        <begin position="67"/>
        <end position="113"/>
    </location>
</feature>
<keyword evidence="3" id="KW-1185">Reference proteome</keyword>